<dbReference type="EnsemblPlants" id="Pp3c1_28750V3.3">
    <property type="protein sequence ID" value="Pp3c1_28750V3.3"/>
    <property type="gene ID" value="Pp3c1_28750"/>
</dbReference>
<dbReference type="CDD" id="cd15492">
    <property type="entry name" value="PHD_BRPF_JADE_like"/>
    <property type="match status" value="1"/>
</dbReference>
<keyword evidence="8" id="KW-0862">Zinc</keyword>
<organism evidence="19">
    <name type="scientific">Physcomitrium patens</name>
    <name type="common">Spreading-leaved earth moss</name>
    <name type="synonym">Physcomitrella patens</name>
    <dbReference type="NCBI Taxonomy" id="3218"/>
    <lineage>
        <taxon>Eukaryota</taxon>
        <taxon>Viridiplantae</taxon>
        <taxon>Streptophyta</taxon>
        <taxon>Embryophyta</taxon>
        <taxon>Bryophyta</taxon>
        <taxon>Bryophytina</taxon>
        <taxon>Bryopsida</taxon>
        <taxon>Funariidae</taxon>
        <taxon>Funariales</taxon>
        <taxon>Funariaceae</taxon>
        <taxon>Physcomitrium</taxon>
    </lineage>
</organism>
<feature type="region of interest" description="Disordered" evidence="14">
    <location>
        <begin position="1416"/>
        <end position="1447"/>
    </location>
</feature>
<dbReference type="InterPro" id="IPR032308">
    <property type="entry name" value="TDBD"/>
</dbReference>
<keyword evidence="4" id="KW-0949">S-adenosyl-L-methionine</keyword>
<feature type="domain" description="PHD-type" evidence="15">
    <location>
        <begin position="1945"/>
        <end position="1995"/>
    </location>
</feature>
<sequence>MTLEEMWNMRPPLNKPPTHPSVSTSNQFNLDSGQLPQPYMAKEFCVIERTFRQEHMLPNMMNFGSQGLSANKPKSELLAMVSGSQQHPLKPNNPPSLTARSSHIASLPPFTQMNLADHGGYDGWSTQNLSIPSQTNRLDGSAKFTTVADPSIGHNRDFNLTTGGRVNESFLLNGSRAPVAEFMSQNSSFSRGTHELGLEGSRRLSSSQWLAEPLRQRQRYPSVQASTLFMANGDLHKFDSTSSNMGSVFRSQPHSNPGPTPSGGLRVYCINYFEVPVGGLLSLTDAGQLGVTCACHGQHMSVAKFTQHSGLNVSNPGLAVFMEGGENLVQWRKLFFSQFGVKVPEDNVGWEWQNSGSVETGHGKYKDVGPGEIGPGRDKGMSTQRWQKEVDVSCGGTSPMMKSRTTQMWDARVGNGSTSTLHATNSNSNTKFGLLNTGNGSVMDSRETELRNYEQSYRGVNVTSAVGSGQLYTAPPPESLSRGQGNMGGITFQSMSHAGHEAISNERNFTNDGGQRYSSAEQQVRNGKGVNYLVNRWTDGQECRTRENDSTSNFELRLGQPSQQTQAAGASFSSMATSSVDHPKPPLFEQIMNKVWDGKSPHNLQQFNPTNLPKFSGISGQKREQLSGNTTRHSVPVRTDGLDGFGKEKRGEDRGAAYHNLTQSTRQVFHSSQGVYELSAVSEQVQGKFTSLESIHQSSILSRSGDGQFRVVQSGSEKLAAKLISHPNQSRSVTLENGTSLDSLSTGALMQLSNKTGQRLLETAIQSSFTYRAMGPEGLRAQLKDGHSRGVAAKSLSSGVDIFGRPSMAPRARFSDFLMENQGHHDSGIGSRGIVDSASHSRLEQDPKLGFQMREQGMTFMTQRPIQRVVQEDCSTRCNEVGRVPGAEHVLEGQKLMSNRIEQKQWQSQNDQALGNDKQGWARGGPQALNTVDSGLGWKVQNAEIPKRLRPGDAESRRNEAEYVDVRLERLADPAVKEVKDGHAPGESPQRNFELLSVNGEDTQCTCFKCRKASPSTRGQAVPRLAGQVCLKEKNSLASTVEAGKRVGFVEGQHDALEGRAQVQQPDTEPHLDKDTVKGKECTLESSGPTLPWEPRRREIEVERQEMITKCEGVAPGDNSVLSDTAAKGAAAGRSSPLRSAGGGEVCSNSSENVSSGLSDERCAASGEGCPSVVQESDMTAAPGAVDEGSGIGKCSSSDDVDMGMATNQNELSLLEDPVKLASPSSMGCPSSSNVGRRLIVKRSGVRGTGGCHGSKEAESNEVEAEPVISTGKLERTQRRNTKWKRLELGEDGDAKVVSPTSSSGHEAEVQVPPANARIGFQVQEALVRADADLSTKDLKASSGEVMPPSKRRKLAIPRRHQEMKLTNVTEDNLEAASLSEDTKKKTGSLVIRVPVAGVNRLKAKKGIWTKLQSKCGGRDWSGNPAEEGHSDIRNGKRGPDMGESTVSKVGALGKVSSICDSGLGEAGTVGPNKVPTFLTKSLRSPRTPSARPSPRNGKIVSLSVILKQAKDSSPISEAFEGKAVVQKLKEAVPEFRNEGTIQKRVDVHAVSGSVAASRDKKVKDRDHFGMGGSWKTSKSTIEATVHKKVETHVATGNITAGPMKDVKDKNRPDTGVVWKEGRKMIQVHKEDAQNRKVRSLLELTGKNNMNGPHAEVSEFAENEDSAAVWKAGKQASAALQMDNPAVQPGSVGIGGPIPRGERSVRPGISNRRKVEWHRSIDAQVEVDRSESVAEKEKLAPRKGDTFECELSQLRSASDSIISETKLRQGFGEQGCLVRKQIRSSNVKRSKIKGNKSLDKDTLSSDKRLRLGDTDTVPHEERRVQKGGITGLGVLKRKGGPELLSLPGASTKRPKFISGLNKAKEILVCDIEASMESVALPKSSMGELFSDDRKLKEHVDHSLGSNLKMQLKAKPTFSKEMMGSYLKKERSVASFEIKKPNIHERNKCDVCGAFTSVSYNKLLCCSRCPVKVHQACYGVPKIPKGPWSCRTCKFKIKNSICVLCGYGGGAMTRVHKARSFCHGLLQVWRDMKDENMPDSSLADDEKTLLSETNTIQLSKNRSVSVLARKCSKSNDTMGTECESCDCEGPRDNSSICKVCRKDSPEPGSSGGNIVKYSDRAVFANSGRESWRRNNTVRSVLKDSGAKQWAHMVCTLWMPGTRCLNMGTMGVFDVSGVKVSLRKMLCSICRRKGGACIQCRVPKCSTPFHVLCAHEKGLLQSETVMDGSNQVGFFGKCLNHGDSSVNELDDLTKVGLRPARREVCARTEGYTGKLSLEERAKAQQRMTLEGAMAVTPEQVAAALRIDVRKMPTRRLLKPTNSAMKCDHREYLRFKQKRGWTKLGVYKSGIHALGLYTTDFIAEGEVVVEYVGEIVGSRVADKREAEYHSGKRLQYQGACYLFRIDTEQIIDATRKGGIARFVNHSCSPNCVAKVICVENLKKVVFFAKRDIYAGEEVTYDYKFNCDEVGDKIPCFCGTPECRGTLN</sequence>
<feature type="region of interest" description="Disordered" evidence="14">
    <location>
        <begin position="1685"/>
        <end position="1706"/>
    </location>
</feature>
<dbReference type="PROSITE" id="PS50868">
    <property type="entry name" value="POST_SET"/>
    <property type="match status" value="1"/>
</dbReference>
<dbReference type="KEGG" id="ppp:112284032"/>
<dbReference type="RefSeq" id="XP_073392454.1">
    <property type="nucleotide sequence ID" value="XM_073536353.1"/>
</dbReference>
<dbReference type="PANTHER" id="PTHR45838">
    <property type="entry name" value="HISTONE-LYSINE-N-METHYLTRANSFERASE 2 KMT2 FAMILY MEMBER"/>
    <property type="match status" value="1"/>
</dbReference>
<feature type="region of interest" description="Disordered" evidence="14">
    <location>
        <begin position="1061"/>
        <end position="1093"/>
    </location>
</feature>
<dbReference type="SMART" id="SM00317">
    <property type="entry name" value="SET"/>
    <property type="match status" value="1"/>
</dbReference>
<feature type="compositionally biased region" description="Basic and acidic residues" evidence="14">
    <location>
        <begin position="1796"/>
        <end position="1816"/>
    </location>
</feature>
<dbReference type="PaxDb" id="3218-PP1S21_358V6.1"/>
<gene>
    <name evidence="20" type="primary">LOC112284032</name>
    <name evidence="19" type="ORF">PHYPA_001310</name>
</gene>
<dbReference type="GO" id="GO:0008270">
    <property type="term" value="F:zinc ion binding"/>
    <property type="evidence" value="ECO:0007669"/>
    <property type="project" value="UniProtKB-KW"/>
</dbReference>
<evidence type="ECO:0000256" key="9">
    <source>
        <dbReference type="ARBA" id="ARBA00022853"/>
    </source>
</evidence>
<feature type="region of interest" description="Disordered" evidence="14">
    <location>
        <begin position="1246"/>
        <end position="1266"/>
    </location>
</feature>
<reference evidence="19 21" key="2">
    <citation type="journal article" date="2018" name="Plant J.">
        <title>The Physcomitrella patens chromosome-scale assembly reveals moss genome structure and evolution.</title>
        <authorList>
            <person name="Lang D."/>
            <person name="Ullrich K.K."/>
            <person name="Murat F."/>
            <person name="Fuchs J."/>
            <person name="Jenkins J."/>
            <person name="Haas F.B."/>
            <person name="Piednoel M."/>
            <person name="Gundlach H."/>
            <person name="Van Bel M."/>
            <person name="Meyberg R."/>
            <person name="Vives C."/>
            <person name="Morata J."/>
            <person name="Symeonidi A."/>
            <person name="Hiss M."/>
            <person name="Muchero W."/>
            <person name="Kamisugi Y."/>
            <person name="Saleh O."/>
            <person name="Blanc G."/>
            <person name="Decker E.L."/>
            <person name="van Gessel N."/>
            <person name="Grimwood J."/>
            <person name="Hayes R.D."/>
            <person name="Graham S.W."/>
            <person name="Gunter L.E."/>
            <person name="McDaniel S.F."/>
            <person name="Hoernstein S.N.W."/>
            <person name="Larsson A."/>
            <person name="Li F.W."/>
            <person name="Perroud P.F."/>
            <person name="Phillips J."/>
            <person name="Ranjan P."/>
            <person name="Rokshar D.S."/>
            <person name="Rothfels C.J."/>
            <person name="Schneider L."/>
            <person name="Shu S."/>
            <person name="Stevenson D.W."/>
            <person name="Thummler F."/>
            <person name="Tillich M."/>
            <person name="Villarreal Aguilar J.C."/>
            <person name="Widiez T."/>
            <person name="Wong G.K."/>
            <person name="Wymore A."/>
            <person name="Zhang Y."/>
            <person name="Zimmer A.D."/>
            <person name="Quatrano R.S."/>
            <person name="Mayer K.F.X."/>
            <person name="Goodstein D."/>
            <person name="Casacuberta J.M."/>
            <person name="Vandepoele K."/>
            <person name="Reski R."/>
            <person name="Cuming A.C."/>
            <person name="Tuskan G.A."/>
            <person name="Maumus F."/>
            <person name="Salse J."/>
            <person name="Schmutz J."/>
            <person name="Rensing S.A."/>
        </authorList>
    </citation>
    <scope>NUCLEOTIDE SEQUENCE [LARGE SCALE GENOMIC DNA]</scope>
    <source>
        <strain evidence="20 21">cv. Gransden 2004</strain>
    </source>
</reference>
<keyword evidence="5" id="KW-0479">Metal-binding</keyword>
<feature type="region of interest" description="Disordered" evidence="14">
    <location>
        <begin position="624"/>
        <end position="646"/>
    </location>
</feature>
<dbReference type="Proteomes" id="UP000006727">
    <property type="component" value="Chromosome 1"/>
</dbReference>
<keyword evidence="10" id="KW-0805">Transcription regulation</keyword>
<dbReference type="Gramene" id="Pp3c1_28750V3.1">
    <property type="protein sequence ID" value="Pp3c1_28750V3.1"/>
    <property type="gene ID" value="Pp3c1_28750"/>
</dbReference>
<feature type="compositionally biased region" description="Polar residues" evidence="14">
    <location>
        <begin position="550"/>
        <end position="580"/>
    </location>
</feature>
<keyword evidence="12" id="KW-0539">Nucleus</keyword>
<feature type="region of interest" description="Disordered" evidence="14">
    <location>
        <begin position="1470"/>
        <end position="1497"/>
    </location>
</feature>
<proteinExistence type="predicted"/>
<dbReference type="Gramene" id="Pp3c1_28750V3.3">
    <property type="protein sequence ID" value="Pp3c1_28750V3.3"/>
    <property type="gene ID" value="Pp3c1_28750"/>
</dbReference>
<evidence type="ECO:0000256" key="3">
    <source>
        <dbReference type="ARBA" id="ARBA00022679"/>
    </source>
</evidence>
<evidence type="ECO:0000256" key="5">
    <source>
        <dbReference type="ARBA" id="ARBA00022723"/>
    </source>
</evidence>
<evidence type="ECO:0000313" key="19">
    <source>
        <dbReference type="EMBL" id="PNR62885.1"/>
    </source>
</evidence>
<evidence type="ECO:0000259" key="18">
    <source>
        <dbReference type="PROSITE" id="PS51805"/>
    </source>
</evidence>
<keyword evidence="2" id="KW-0489">Methyltransferase</keyword>
<comment type="subcellular location">
    <subcellularLocation>
        <location evidence="1">Nucleus</location>
    </subcellularLocation>
</comment>
<feature type="region of interest" description="Disordered" evidence="14">
    <location>
        <begin position="1"/>
        <end position="25"/>
    </location>
</feature>
<feature type="region of interest" description="Disordered" evidence="14">
    <location>
        <begin position="361"/>
        <end position="384"/>
    </location>
</feature>
<dbReference type="GeneID" id="112284032"/>
<evidence type="ECO:0000256" key="10">
    <source>
        <dbReference type="ARBA" id="ARBA00023015"/>
    </source>
</evidence>
<evidence type="ECO:0000256" key="6">
    <source>
        <dbReference type="ARBA" id="ARBA00022737"/>
    </source>
</evidence>
<dbReference type="FunFam" id="3.30.40.10:FF:000484">
    <property type="entry name" value="Histone-lysine N-methyltransferase ATX4"/>
    <property type="match status" value="1"/>
</dbReference>
<keyword evidence="9" id="KW-0156">Chromatin regulator</keyword>
<evidence type="ECO:0008006" key="22">
    <source>
        <dbReference type="Google" id="ProtNLM"/>
    </source>
</evidence>
<dbReference type="PROSITE" id="PS51805">
    <property type="entry name" value="EPHD"/>
    <property type="match status" value="1"/>
</dbReference>
<dbReference type="SMART" id="SM00508">
    <property type="entry name" value="PostSET"/>
    <property type="match status" value="1"/>
</dbReference>
<feature type="region of interest" description="Disordered" evidence="14">
    <location>
        <begin position="1788"/>
        <end position="1816"/>
    </location>
</feature>
<dbReference type="GO" id="GO:0032259">
    <property type="term" value="P:methylation"/>
    <property type="evidence" value="ECO:0007669"/>
    <property type="project" value="UniProtKB-KW"/>
</dbReference>
<dbReference type="CDD" id="cd15571">
    <property type="entry name" value="ePHD"/>
    <property type="match status" value="1"/>
</dbReference>
<dbReference type="InterPro" id="IPR001214">
    <property type="entry name" value="SET_dom"/>
</dbReference>
<evidence type="ECO:0000256" key="8">
    <source>
        <dbReference type="ARBA" id="ARBA00022833"/>
    </source>
</evidence>
<evidence type="ECO:0000256" key="4">
    <source>
        <dbReference type="ARBA" id="ARBA00022691"/>
    </source>
</evidence>
<evidence type="ECO:0000313" key="20">
    <source>
        <dbReference type="EnsemblPlants" id="Pp3c1_28750V3.1"/>
    </source>
</evidence>
<dbReference type="GO" id="GO:0045893">
    <property type="term" value="P:positive regulation of DNA-templated transcription"/>
    <property type="evidence" value="ECO:0000318"/>
    <property type="project" value="GO_Central"/>
</dbReference>
<dbReference type="OMA" id="AQEVCVI"/>
<reference evidence="19 21" key="1">
    <citation type="journal article" date="2008" name="Science">
        <title>The Physcomitrella genome reveals evolutionary insights into the conquest of land by plants.</title>
        <authorList>
            <person name="Rensing S."/>
            <person name="Lang D."/>
            <person name="Zimmer A."/>
            <person name="Terry A."/>
            <person name="Salamov A."/>
            <person name="Shapiro H."/>
            <person name="Nishiyama T."/>
            <person name="Perroud P.-F."/>
            <person name="Lindquist E."/>
            <person name="Kamisugi Y."/>
            <person name="Tanahashi T."/>
            <person name="Sakakibara K."/>
            <person name="Fujita T."/>
            <person name="Oishi K."/>
            <person name="Shin-I T."/>
            <person name="Kuroki Y."/>
            <person name="Toyoda A."/>
            <person name="Suzuki Y."/>
            <person name="Hashimoto A."/>
            <person name="Yamaguchi K."/>
            <person name="Sugano A."/>
            <person name="Kohara Y."/>
            <person name="Fujiyama A."/>
            <person name="Anterola A."/>
            <person name="Aoki S."/>
            <person name="Ashton N."/>
            <person name="Barbazuk W.B."/>
            <person name="Barker E."/>
            <person name="Bennetzen J."/>
            <person name="Bezanilla M."/>
            <person name="Blankenship R."/>
            <person name="Cho S.H."/>
            <person name="Dutcher S."/>
            <person name="Estelle M."/>
            <person name="Fawcett J.A."/>
            <person name="Gundlach H."/>
            <person name="Hanada K."/>
            <person name="Heyl A."/>
            <person name="Hicks K.A."/>
            <person name="Hugh J."/>
            <person name="Lohr M."/>
            <person name="Mayer K."/>
            <person name="Melkozernov A."/>
            <person name="Murata T."/>
            <person name="Nelson D."/>
            <person name="Pils B."/>
            <person name="Prigge M."/>
            <person name="Reiss B."/>
            <person name="Renner T."/>
            <person name="Rombauts S."/>
            <person name="Rushton P."/>
            <person name="Sanderfoot A."/>
            <person name="Schween G."/>
            <person name="Shiu S.-H."/>
            <person name="Stueber K."/>
            <person name="Theodoulou F.L."/>
            <person name="Tu H."/>
            <person name="Van de Peer Y."/>
            <person name="Verrier P.J."/>
            <person name="Waters E."/>
            <person name="Wood A."/>
            <person name="Yang L."/>
            <person name="Cove D."/>
            <person name="Cuming A."/>
            <person name="Hasebe M."/>
            <person name="Lucas S."/>
            <person name="Mishler D.B."/>
            <person name="Reski R."/>
            <person name="Grigoriev I."/>
            <person name="Quatrano R.S."/>
            <person name="Boore J.L."/>
        </authorList>
    </citation>
    <scope>NUCLEOTIDE SEQUENCE [LARGE SCALE GENOMIC DNA]</scope>
    <source>
        <strain evidence="20 21">cv. Gransden 2004</strain>
    </source>
</reference>
<dbReference type="SMART" id="SM00249">
    <property type="entry name" value="PHD"/>
    <property type="match status" value="2"/>
</dbReference>
<evidence type="ECO:0000256" key="13">
    <source>
        <dbReference type="PROSITE-ProRule" id="PRU00146"/>
    </source>
</evidence>
<dbReference type="RefSeq" id="XP_024379303.1">
    <property type="nucleotide sequence ID" value="XM_024523535.2"/>
</dbReference>
<dbReference type="Gene3D" id="2.170.270.10">
    <property type="entry name" value="SET domain"/>
    <property type="match status" value="1"/>
</dbReference>
<dbReference type="Pfam" id="PF00856">
    <property type="entry name" value="SET"/>
    <property type="match status" value="1"/>
</dbReference>
<evidence type="ECO:0000256" key="2">
    <source>
        <dbReference type="ARBA" id="ARBA00022603"/>
    </source>
</evidence>
<keyword evidence="6" id="KW-0677">Repeat</keyword>
<keyword evidence="3" id="KW-0808">Transferase</keyword>
<dbReference type="FunFam" id="2.170.270.10:FF:000086">
    <property type="entry name" value="Histone-lysine N-methyltransferase"/>
    <property type="match status" value="1"/>
</dbReference>
<feature type="compositionally biased region" description="Low complexity" evidence="14">
    <location>
        <begin position="1482"/>
        <end position="1496"/>
    </location>
</feature>
<dbReference type="FunFam" id="3.30.40.10:FF:001102">
    <property type="entry name" value="Histone-lysine N-methyltransferase"/>
    <property type="match status" value="1"/>
</dbReference>
<evidence type="ECO:0000259" key="17">
    <source>
        <dbReference type="PROSITE" id="PS50868"/>
    </source>
</evidence>
<dbReference type="InterPro" id="IPR001965">
    <property type="entry name" value="Znf_PHD"/>
</dbReference>
<dbReference type="InterPro" id="IPR019786">
    <property type="entry name" value="Zinc_finger_PHD-type_CS"/>
</dbReference>
<dbReference type="PROSITE" id="PS50280">
    <property type="entry name" value="SET"/>
    <property type="match status" value="1"/>
</dbReference>
<evidence type="ECO:0000259" key="15">
    <source>
        <dbReference type="PROSITE" id="PS50016"/>
    </source>
</evidence>
<dbReference type="SUPFAM" id="SSF57903">
    <property type="entry name" value="FYVE/PHD zinc finger"/>
    <property type="match status" value="1"/>
</dbReference>
<feature type="region of interest" description="Disordered" evidence="14">
    <location>
        <begin position="1112"/>
        <end position="1201"/>
    </location>
</feature>
<evidence type="ECO:0000256" key="1">
    <source>
        <dbReference type="ARBA" id="ARBA00004123"/>
    </source>
</evidence>
<feature type="domain" description="PHD-type" evidence="18">
    <location>
        <begin position="2117"/>
        <end position="2240"/>
    </location>
</feature>
<feature type="domain" description="SET" evidence="16">
    <location>
        <begin position="2339"/>
        <end position="2460"/>
    </location>
</feature>
<evidence type="ECO:0000256" key="7">
    <source>
        <dbReference type="ARBA" id="ARBA00022771"/>
    </source>
</evidence>
<accession>A0A2K1LA30</accession>
<dbReference type="STRING" id="3218.A0A2K1LA30"/>
<dbReference type="GO" id="GO:0035097">
    <property type="term" value="C:histone methyltransferase complex"/>
    <property type="evidence" value="ECO:0000318"/>
    <property type="project" value="GO_Central"/>
</dbReference>
<name>A0A2K1LA30_PHYPA</name>
<dbReference type="InterPro" id="IPR019787">
    <property type="entry name" value="Znf_PHD-finger"/>
</dbReference>
<feature type="domain" description="Post-SET" evidence="17">
    <location>
        <begin position="2468"/>
        <end position="2484"/>
    </location>
</feature>
<dbReference type="InterPro" id="IPR003616">
    <property type="entry name" value="Post-SET_dom"/>
</dbReference>
<evidence type="ECO:0000313" key="21">
    <source>
        <dbReference type="Proteomes" id="UP000006727"/>
    </source>
</evidence>
<dbReference type="InterPro" id="IPR011011">
    <property type="entry name" value="Znf_FYVE_PHD"/>
</dbReference>
<keyword evidence="11" id="KW-0804">Transcription</keyword>
<dbReference type="Pfam" id="PF13832">
    <property type="entry name" value="zf-HC5HC2H_2"/>
    <property type="match status" value="1"/>
</dbReference>
<feature type="compositionally biased region" description="Basic and acidic residues" evidence="14">
    <location>
        <begin position="1068"/>
        <end position="1083"/>
    </location>
</feature>
<dbReference type="Pfam" id="PF13831">
    <property type="entry name" value="PHD_2"/>
    <property type="match status" value="1"/>
</dbReference>
<dbReference type="PROSITE" id="PS50016">
    <property type="entry name" value="ZF_PHD_2"/>
    <property type="match status" value="1"/>
</dbReference>
<dbReference type="SUPFAM" id="SSF82199">
    <property type="entry name" value="SET domain"/>
    <property type="match status" value="1"/>
</dbReference>
<evidence type="ECO:0000256" key="11">
    <source>
        <dbReference type="ARBA" id="ARBA00023163"/>
    </source>
</evidence>
<evidence type="ECO:0000256" key="12">
    <source>
        <dbReference type="ARBA" id="ARBA00023242"/>
    </source>
</evidence>
<keyword evidence="21" id="KW-1185">Reference proteome</keyword>
<feature type="compositionally biased region" description="Basic and acidic residues" evidence="14">
    <location>
        <begin position="1427"/>
        <end position="1441"/>
    </location>
</feature>
<dbReference type="EnsemblPlants" id="Pp3c1_28750V3.2">
    <property type="protein sequence ID" value="Pp3c1_28750V3.2"/>
    <property type="gene ID" value="Pp3c1_28750"/>
</dbReference>
<evidence type="ECO:0000259" key="16">
    <source>
        <dbReference type="PROSITE" id="PS50280"/>
    </source>
</evidence>
<reference evidence="20" key="3">
    <citation type="submission" date="2020-12" db="UniProtKB">
        <authorList>
            <consortium name="EnsemblPlants"/>
        </authorList>
    </citation>
    <scope>IDENTIFICATION</scope>
</reference>
<keyword evidence="7 13" id="KW-0863">Zinc-finger</keyword>
<protein>
    <recommendedName>
        <fullName evidence="22">PHD-type domain-containing protein</fullName>
    </recommendedName>
</protein>
<dbReference type="Gene3D" id="3.30.40.10">
    <property type="entry name" value="Zinc/RING finger domain, C3HC4 (zinc finger)"/>
    <property type="match status" value="2"/>
</dbReference>
<feature type="region of interest" description="Disordered" evidence="14">
    <location>
        <begin position="543"/>
        <end position="581"/>
    </location>
</feature>
<dbReference type="PROSITE" id="PS01359">
    <property type="entry name" value="ZF_PHD_1"/>
    <property type="match status" value="1"/>
</dbReference>
<dbReference type="GO" id="GO:0042800">
    <property type="term" value="F:histone H3K4 methyltransferase activity"/>
    <property type="evidence" value="ECO:0000318"/>
    <property type="project" value="GO_Central"/>
</dbReference>
<dbReference type="InterPro" id="IPR034732">
    <property type="entry name" value="EPHD"/>
</dbReference>
<dbReference type="InterPro" id="IPR046341">
    <property type="entry name" value="SET_dom_sf"/>
</dbReference>
<evidence type="ECO:0000256" key="14">
    <source>
        <dbReference type="SAM" id="MobiDB-lite"/>
    </source>
</evidence>
<dbReference type="RefSeq" id="XP_024379294.1">
    <property type="nucleotide sequence ID" value="XM_024523526.2"/>
</dbReference>
<dbReference type="InterPro" id="IPR013083">
    <property type="entry name" value="Znf_RING/FYVE/PHD"/>
</dbReference>
<dbReference type="CDD" id="cd10518">
    <property type="entry name" value="SET_SETD1-like"/>
    <property type="match status" value="1"/>
</dbReference>
<dbReference type="PANTHER" id="PTHR45838:SF4">
    <property type="entry name" value="HISTONE-LYSINE N-METHYLTRANSFERASE TRITHORAX"/>
    <property type="match status" value="1"/>
</dbReference>
<dbReference type="Gramene" id="Pp3c1_28750V3.2">
    <property type="protein sequence ID" value="Pp3c1_28750V3.2"/>
    <property type="gene ID" value="Pp3c1_28750"/>
</dbReference>
<dbReference type="EMBL" id="ABEU02000001">
    <property type="protein sequence ID" value="PNR62885.1"/>
    <property type="molecule type" value="Genomic_DNA"/>
</dbReference>
<dbReference type="Pfam" id="PF16135">
    <property type="entry name" value="TDBD"/>
    <property type="match status" value="1"/>
</dbReference>
<feature type="compositionally biased region" description="Low complexity" evidence="14">
    <location>
        <begin position="1146"/>
        <end position="1158"/>
    </location>
</feature>
<dbReference type="OrthoDB" id="308383at2759"/>
<dbReference type="EnsemblPlants" id="Pp3c1_28750V3.1">
    <property type="protein sequence ID" value="Pp3c1_28750V3.1"/>
    <property type="gene ID" value="Pp3c1_28750"/>
</dbReference>